<keyword evidence="3" id="KW-1185">Reference proteome</keyword>
<comment type="caution">
    <text evidence="2">The sequence shown here is derived from an EMBL/GenBank/DDBJ whole genome shotgun (WGS) entry which is preliminary data.</text>
</comment>
<dbReference type="EMBL" id="JABBWD010000004">
    <property type="protein sequence ID" value="KAG1782063.1"/>
    <property type="molecule type" value="Genomic_DNA"/>
</dbReference>
<evidence type="ECO:0000256" key="1">
    <source>
        <dbReference type="ARBA" id="ARBA00009042"/>
    </source>
</evidence>
<gene>
    <name evidence="2" type="ORF">EV702DRAFT_505657</name>
</gene>
<protein>
    <recommendedName>
        <fullName evidence="4">Fucose-specific lectin</fullName>
    </recommendedName>
</protein>
<dbReference type="OrthoDB" id="407298at2759"/>
<evidence type="ECO:0000313" key="2">
    <source>
        <dbReference type="EMBL" id="KAG1782063.1"/>
    </source>
</evidence>
<dbReference type="InterPro" id="IPR012475">
    <property type="entry name" value="Fungal_lectin"/>
</dbReference>
<evidence type="ECO:0000313" key="3">
    <source>
        <dbReference type="Proteomes" id="UP000714275"/>
    </source>
</evidence>
<dbReference type="Proteomes" id="UP000714275">
    <property type="component" value="Unassembled WGS sequence"/>
</dbReference>
<dbReference type="AlphaFoldDB" id="A0A9P7A427"/>
<dbReference type="SUPFAM" id="SSF89372">
    <property type="entry name" value="Fucose-specific lectin"/>
    <property type="match status" value="1"/>
</dbReference>
<sequence>MTESAPKSDLLPTDFVGTTMAGVQNEDGKFRIYFQNKDYQICEMSLNDPNSTSHTILKLTTATMPAARINTPIAAVSWDNLRQIRVYYITVNSQVQELTYTQGVGWHKDAHLGTAVDNSTCLYAQHQLKEPFMRVGFQSSVAPKTITEACYYQSGWKNRVL</sequence>
<dbReference type="Pfam" id="PF07938">
    <property type="entry name" value="Fungal_lectin"/>
    <property type="match status" value="1"/>
</dbReference>
<comment type="similarity">
    <text evidence="1">Belongs to the fungal fucose-specific lectin family.</text>
</comment>
<reference evidence="2" key="1">
    <citation type="journal article" date="2020" name="New Phytol.">
        <title>Comparative genomics reveals dynamic genome evolution in host specialist ectomycorrhizal fungi.</title>
        <authorList>
            <person name="Lofgren L.A."/>
            <person name="Nguyen N.H."/>
            <person name="Vilgalys R."/>
            <person name="Ruytinx J."/>
            <person name="Liao H.L."/>
            <person name="Branco S."/>
            <person name="Kuo A."/>
            <person name="LaButti K."/>
            <person name="Lipzen A."/>
            <person name="Andreopoulos W."/>
            <person name="Pangilinan J."/>
            <person name="Riley R."/>
            <person name="Hundley H."/>
            <person name="Na H."/>
            <person name="Barry K."/>
            <person name="Grigoriev I.V."/>
            <person name="Stajich J.E."/>
            <person name="Kennedy P.G."/>
        </authorList>
    </citation>
    <scope>NUCLEOTIDE SEQUENCE</scope>
    <source>
        <strain evidence="2">DOB743</strain>
    </source>
</reference>
<dbReference type="Gene3D" id="2.120.10.70">
    <property type="entry name" value="Fucose-specific lectin"/>
    <property type="match status" value="1"/>
</dbReference>
<proteinExistence type="inferred from homology"/>
<organism evidence="2 3">
    <name type="scientific">Suillus placidus</name>
    <dbReference type="NCBI Taxonomy" id="48579"/>
    <lineage>
        <taxon>Eukaryota</taxon>
        <taxon>Fungi</taxon>
        <taxon>Dikarya</taxon>
        <taxon>Basidiomycota</taxon>
        <taxon>Agaricomycotina</taxon>
        <taxon>Agaricomycetes</taxon>
        <taxon>Agaricomycetidae</taxon>
        <taxon>Boletales</taxon>
        <taxon>Suillineae</taxon>
        <taxon>Suillaceae</taxon>
        <taxon>Suillus</taxon>
    </lineage>
</organism>
<name>A0A9P7A427_9AGAM</name>
<accession>A0A9P7A427</accession>
<evidence type="ECO:0008006" key="4">
    <source>
        <dbReference type="Google" id="ProtNLM"/>
    </source>
</evidence>